<proteinExistence type="predicted"/>
<feature type="chain" id="PRO_5040266949" evidence="1">
    <location>
        <begin position="28"/>
        <end position="247"/>
    </location>
</feature>
<protein>
    <submittedName>
        <fullName evidence="2">Uncharacterized protein</fullName>
    </submittedName>
</protein>
<keyword evidence="3" id="KW-1185">Reference proteome</keyword>
<gene>
    <name evidence="2" type="ORF">GP486_006616</name>
</gene>
<accession>A0A9P8L7C8</accession>
<comment type="caution">
    <text evidence="2">The sequence shown here is derived from an EMBL/GenBank/DDBJ whole genome shotgun (WGS) entry which is preliminary data.</text>
</comment>
<evidence type="ECO:0000313" key="2">
    <source>
        <dbReference type="EMBL" id="KAH0553211.1"/>
    </source>
</evidence>
<dbReference type="EMBL" id="JAGHQM010001545">
    <property type="protein sequence ID" value="KAH0553211.1"/>
    <property type="molecule type" value="Genomic_DNA"/>
</dbReference>
<keyword evidence="1" id="KW-0732">Signal</keyword>
<feature type="signal peptide" evidence="1">
    <location>
        <begin position="1"/>
        <end position="27"/>
    </location>
</feature>
<dbReference type="Proteomes" id="UP000750711">
    <property type="component" value="Unassembled WGS sequence"/>
</dbReference>
<evidence type="ECO:0000256" key="1">
    <source>
        <dbReference type="SAM" id="SignalP"/>
    </source>
</evidence>
<organism evidence="2 3">
    <name type="scientific">Trichoglossum hirsutum</name>
    <dbReference type="NCBI Taxonomy" id="265104"/>
    <lineage>
        <taxon>Eukaryota</taxon>
        <taxon>Fungi</taxon>
        <taxon>Dikarya</taxon>
        <taxon>Ascomycota</taxon>
        <taxon>Pezizomycotina</taxon>
        <taxon>Geoglossomycetes</taxon>
        <taxon>Geoglossales</taxon>
        <taxon>Geoglossaceae</taxon>
        <taxon>Trichoglossum</taxon>
    </lineage>
</organism>
<evidence type="ECO:0000313" key="3">
    <source>
        <dbReference type="Proteomes" id="UP000750711"/>
    </source>
</evidence>
<sequence length="247" mass="26282">MHVFSPCSSSSAVAAAMLLLLSSPVLALPQQQPANGEITVDQLIQISPDSASCDGAKYPAECATAAQAVPFINDGFAKYGITSTAEKAAIISLMMSESGDFKSNFRHDVVGQGSKLFYLPLFSSVAARSKSNPFSNTARNMQMFKFNEEYANTFPELQCQVAGILSNAPESDPGAQTAILGLVLPNKFSFGTAMWFYTNKCSPDIRSGVQTGSQEGFENYLSICVGTTLTDRVKGLFPTAKKALGIA</sequence>
<dbReference type="AlphaFoldDB" id="A0A9P8L7C8"/>
<name>A0A9P8L7C8_9PEZI</name>
<reference evidence="2" key="1">
    <citation type="submission" date="2021-03" db="EMBL/GenBank/DDBJ databases">
        <title>Comparative genomics and phylogenomic investigation of the class Geoglossomycetes provide insights into ecological specialization and systematics.</title>
        <authorList>
            <person name="Melie T."/>
            <person name="Pirro S."/>
            <person name="Miller A.N."/>
            <person name="Quandt A."/>
        </authorList>
    </citation>
    <scope>NUCLEOTIDE SEQUENCE</scope>
    <source>
        <strain evidence="2">CAQ_001_2017</strain>
    </source>
</reference>